<dbReference type="InterPro" id="IPR041982">
    <property type="entry name" value="Ribosomal_eS4_KOW"/>
</dbReference>
<comment type="caution">
    <text evidence="9">The sequence shown here is derived from an EMBL/GenBank/DDBJ whole genome shotgun (WGS) entry which is preliminary data.</text>
</comment>
<feature type="region of interest" description="Disordered" evidence="7">
    <location>
        <begin position="1142"/>
        <end position="1174"/>
    </location>
</feature>
<feature type="compositionally biased region" description="Basic and acidic residues" evidence="7">
    <location>
        <begin position="1142"/>
        <end position="1164"/>
    </location>
</feature>
<dbReference type="Proteomes" id="UP001152797">
    <property type="component" value="Unassembled WGS sequence"/>
</dbReference>
<dbReference type="EMBL" id="CAMXCT010001112">
    <property type="protein sequence ID" value="CAI3986835.1"/>
    <property type="molecule type" value="Genomic_DNA"/>
</dbReference>
<proteinExistence type="inferred from homology"/>
<dbReference type="PANTHER" id="PTHR11581">
    <property type="entry name" value="30S/40S RIBOSOMAL PROTEIN S4"/>
    <property type="match status" value="1"/>
</dbReference>
<dbReference type="EMBL" id="CAMXCT020001112">
    <property type="protein sequence ID" value="CAL1140210.1"/>
    <property type="molecule type" value="Genomic_DNA"/>
</dbReference>
<keyword evidence="2" id="KW-0699">rRNA-binding</keyword>
<keyword evidence="12" id="KW-1185">Reference proteome</keyword>
<dbReference type="GO" id="GO:0019843">
    <property type="term" value="F:rRNA binding"/>
    <property type="evidence" value="ECO:0007669"/>
    <property type="project" value="UniProtKB-KW"/>
</dbReference>
<dbReference type="InterPro" id="IPR014722">
    <property type="entry name" value="Rib_uL2_dom2"/>
</dbReference>
<accession>A0A9P1C843</accession>
<dbReference type="GO" id="GO:0006412">
    <property type="term" value="P:translation"/>
    <property type="evidence" value="ECO:0007669"/>
    <property type="project" value="InterPro"/>
</dbReference>
<protein>
    <submittedName>
        <fullName evidence="11">40S ribosomal protein S4</fullName>
    </submittedName>
</protein>
<name>A0A9P1C843_9DINO</name>
<dbReference type="InterPro" id="IPR013843">
    <property type="entry name" value="Ribosomal_eS4_N"/>
</dbReference>
<dbReference type="InterPro" id="IPR013845">
    <property type="entry name" value="Ribosomal_eS4_central_region"/>
</dbReference>
<evidence type="ECO:0000256" key="1">
    <source>
        <dbReference type="ARBA" id="ARBA00007500"/>
    </source>
</evidence>
<evidence type="ECO:0000256" key="3">
    <source>
        <dbReference type="ARBA" id="ARBA00022884"/>
    </source>
</evidence>
<keyword evidence="3 6" id="KW-0694">RNA-binding</keyword>
<evidence type="ECO:0000313" key="9">
    <source>
        <dbReference type="EMBL" id="CAI3986835.1"/>
    </source>
</evidence>
<dbReference type="SMART" id="SM00363">
    <property type="entry name" value="S4"/>
    <property type="match status" value="1"/>
</dbReference>
<dbReference type="CDD" id="cd06087">
    <property type="entry name" value="KOW_RPS4"/>
    <property type="match status" value="1"/>
</dbReference>
<comment type="similarity">
    <text evidence="1">Belongs to the eukaryotic ribosomal protein eS4 family.</text>
</comment>
<gene>
    <name evidence="9" type="ORF">C1SCF055_LOCUS14154</name>
</gene>
<evidence type="ECO:0000256" key="2">
    <source>
        <dbReference type="ARBA" id="ARBA00022730"/>
    </source>
</evidence>
<dbReference type="InterPro" id="IPR038237">
    <property type="entry name" value="Ribosomal_eS4_central_sf"/>
</dbReference>
<dbReference type="Pfam" id="PF16121">
    <property type="entry name" value="40S_S4_C"/>
    <property type="match status" value="1"/>
</dbReference>
<dbReference type="InterPro" id="IPR036986">
    <property type="entry name" value="S4_RNA-bd_sf"/>
</dbReference>
<evidence type="ECO:0000256" key="4">
    <source>
        <dbReference type="ARBA" id="ARBA00022980"/>
    </source>
</evidence>
<dbReference type="Pfam" id="PF04577">
    <property type="entry name" value="Glyco_transf_61"/>
    <property type="match status" value="1"/>
</dbReference>
<keyword evidence="4 11" id="KW-0689">Ribosomal protein</keyword>
<dbReference type="InterPro" id="IPR032277">
    <property type="entry name" value="Ribosomal_eS4_C"/>
</dbReference>
<dbReference type="FunFam" id="2.40.50.740:FF:000001">
    <property type="entry name" value="40S ribosomal protein S4"/>
    <property type="match status" value="1"/>
</dbReference>
<dbReference type="Pfam" id="PF08071">
    <property type="entry name" value="RS4NT"/>
    <property type="match status" value="1"/>
</dbReference>
<dbReference type="PANTHER" id="PTHR11581:SF0">
    <property type="entry name" value="SMALL RIBOSOMAL SUBUNIT PROTEIN ES4"/>
    <property type="match status" value="1"/>
</dbReference>
<dbReference type="InterPro" id="IPR000876">
    <property type="entry name" value="Ribosomal_eS4"/>
</dbReference>
<evidence type="ECO:0000256" key="7">
    <source>
        <dbReference type="SAM" id="MobiDB-lite"/>
    </source>
</evidence>
<dbReference type="PROSITE" id="PS50889">
    <property type="entry name" value="S4"/>
    <property type="match status" value="1"/>
</dbReference>
<dbReference type="InterPro" id="IPR002942">
    <property type="entry name" value="S4_RNA-bd"/>
</dbReference>
<reference evidence="10" key="2">
    <citation type="submission" date="2024-04" db="EMBL/GenBank/DDBJ databases">
        <authorList>
            <person name="Chen Y."/>
            <person name="Shah S."/>
            <person name="Dougan E. K."/>
            <person name="Thang M."/>
            <person name="Chan C."/>
        </authorList>
    </citation>
    <scope>NUCLEOTIDE SEQUENCE [LARGE SCALE GENOMIC DNA]</scope>
</reference>
<dbReference type="Gene3D" id="2.40.50.740">
    <property type="match status" value="1"/>
</dbReference>
<dbReference type="CDD" id="cd00165">
    <property type="entry name" value="S4"/>
    <property type="match status" value="1"/>
</dbReference>
<evidence type="ECO:0000256" key="5">
    <source>
        <dbReference type="ARBA" id="ARBA00023274"/>
    </source>
</evidence>
<keyword evidence="5" id="KW-0687">Ribonucleoprotein</keyword>
<reference evidence="9" key="1">
    <citation type="submission" date="2022-10" db="EMBL/GenBank/DDBJ databases">
        <authorList>
            <person name="Chen Y."/>
            <person name="Dougan E. K."/>
            <person name="Chan C."/>
            <person name="Rhodes N."/>
            <person name="Thang M."/>
        </authorList>
    </citation>
    <scope>NUCLEOTIDE SEQUENCE</scope>
</reference>
<evidence type="ECO:0000313" key="12">
    <source>
        <dbReference type="Proteomes" id="UP001152797"/>
    </source>
</evidence>
<evidence type="ECO:0000313" key="10">
    <source>
        <dbReference type="EMBL" id="CAL1140210.1"/>
    </source>
</evidence>
<dbReference type="OrthoDB" id="435986at2759"/>
<dbReference type="GO" id="GO:0016757">
    <property type="term" value="F:glycosyltransferase activity"/>
    <property type="evidence" value="ECO:0007669"/>
    <property type="project" value="InterPro"/>
</dbReference>
<evidence type="ECO:0000256" key="6">
    <source>
        <dbReference type="PROSITE-ProRule" id="PRU00182"/>
    </source>
</evidence>
<sequence length="1193" mass="134734">MARGIIKHLKRMYAPKQWMLDKLRGRWAPKPNAGPHKLRECLPLIVMLRQRLKYALTYREVKMIVMQRLIKVDGKVRSDMFYPAGFMDVVQIEKTKENFRLLYNTKGRFMLHKVAKEEASYKLCRVKKVMRGPRGVPYAVTHDGRTIRYPDPDVKAHDTIRLNLDTGKMMDHVKFETGNMVMISGGNNIGRVGTITHEEKHPGSFEMVHVKDALGHTFNTRLENVFVIGQGSKPWISLPKGNGVKMSIIEDRVARKEKVRALLWICRGLDLKDLKVRRSTIPEEPGAVCLRRGRKWSLLESESVNASEVPRALPKRTRPRSLHGRQRCDRLRGNLGKVLQRRLFPFEVGRLSHVLLDHLERIFDLALVYHDFYAGALSEHGGPLRHRASLVKKLSEFVIGDEGDAEGYAYPQDPTEPPLAAAAISPTSALELVGNFFYHAHGREQCAPHDCGNQVPVLRFQRVAPLHMRKAFCNYYHFTTVALARLVTLLPRLVEDESLLVLIPHPNKKGQGSPYIRESLRLLGLNDERVLSFPPCRLVFAEEVLLGGAGPRSSFGRDQQGRARAIMADVADEQPSRRVRHAFLALNLRRLPADLLLIDRHERRRIENLPEVVDALGTLPGRNHTLIYCENLTFTEQVSMFASANAVLAISGACLANSLYMRENALVVDLVPVQNYMGADVVMPLHCGITWFWTLSSNVPLRYRTMMLPEGDLEADSIQVPVAKLRRLLLRETSTAPRRGRRPFVVRGWLLNETRKAAVQSVKGWSSTSCQEPGDGYWKCLQDSYERRLASNMTSVELEGEFITSLGKLQHDVEMLEHLQTVETFPALRLFRALHAAAKTRKRPQQVFEIRLPMGDARRALLASVQAALWTPGPRSAGSGLAAGALAPQLSALVGSDLAARGYAVADGVLSEDARSTLLENLQQSTMYHQLDPSGAFLLANLAFMEDHQLLRDLVRQLEQVLPMLGDFCDVAVAKALGEGRARRAFLASGAEVTMLLWLVPSEKSPALYFPGSKATVSYAENRAVFWRDESDSTPEWLPDASWTSKIPVFDDVDSGNHPHEQAGRFRLFSYFQERTAWDPFAQTTAKEELESWDPFEDLELLELTGDLALEAEDVEGLEAWLAQAASKLPWDKVRPKQERLEQLRKAQKEQEEKSRAEKTRLETEAQVSETEAIKSSAQQKLLRKRHRFFSAT</sequence>
<dbReference type="FunFam" id="3.10.290.10:FF:000002">
    <property type="entry name" value="40S ribosomal protein S4"/>
    <property type="match status" value="1"/>
</dbReference>
<dbReference type="FunFam" id="2.30.30.30:FF:000005">
    <property type="entry name" value="40S ribosomal protein S4"/>
    <property type="match status" value="1"/>
</dbReference>
<dbReference type="HAMAP" id="MF_00485">
    <property type="entry name" value="Ribosomal_eS4"/>
    <property type="match status" value="1"/>
</dbReference>
<dbReference type="GO" id="GO:0022627">
    <property type="term" value="C:cytosolic small ribosomal subunit"/>
    <property type="evidence" value="ECO:0007669"/>
    <property type="project" value="TreeGrafter"/>
</dbReference>
<organism evidence="9">
    <name type="scientific">Cladocopium goreaui</name>
    <dbReference type="NCBI Taxonomy" id="2562237"/>
    <lineage>
        <taxon>Eukaryota</taxon>
        <taxon>Sar</taxon>
        <taxon>Alveolata</taxon>
        <taxon>Dinophyceae</taxon>
        <taxon>Suessiales</taxon>
        <taxon>Symbiodiniaceae</taxon>
        <taxon>Cladocopium</taxon>
    </lineage>
</organism>
<dbReference type="GO" id="GO:0003735">
    <property type="term" value="F:structural constituent of ribosome"/>
    <property type="evidence" value="ECO:0007669"/>
    <property type="project" value="InterPro"/>
</dbReference>
<dbReference type="EMBL" id="CAMXCT030001112">
    <property type="protein sequence ID" value="CAL4774147.1"/>
    <property type="molecule type" value="Genomic_DNA"/>
</dbReference>
<dbReference type="Gene3D" id="2.30.30.30">
    <property type="match status" value="1"/>
</dbReference>
<feature type="domain" description="RNA-binding S4" evidence="8">
    <location>
        <begin position="42"/>
        <end position="106"/>
    </location>
</feature>
<dbReference type="AlphaFoldDB" id="A0A9P1C843"/>
<dbReference type="Pfam" id="PF00900">
    <property type="entry name" value="Ribosomal_S4e"/>
    <property type="match status" value="1"/>
</dbReference>
<dbReference type="InterPro" id="IPR049625">
    <property type="entry name" value="Glyco_transf_61_cat"/>
</dbReference>
<evidence type="ECO:0000313" key="11">
    <source>
        <dbReference type="EMBL" id="CAL4774147.1"/>
    </source>
</evidence>
<dbReference type="Gene3D" id="3.10.290.10">
    <property type="entry name" value="RNA-binding S4 domain"/>
    <property type="match status" value="1"/>
</dbReference>
<evidence type="ECO:0000259" key="8">
    <source>
        <dbReference type="SMART" id="SM00363"/>
    </source>
</evidence>